<dbReference type="EMBL" id="JAQGDS010000004">
    <property type="protein sequence ID" value="KAJ6261443.1"/>
    <property type="molecule type" value="Genomic_DNA"/>
</dbReference>
<proteinExistence type="predicted"/>
<organism evidence="3 4">
    <name type="scientific">Drechslerella dactyloides</name>
    <name type="common">Nematode-trapping fungus</name>
    <name type="synonym">Arthrobotrys dactyloides</name>
    <dbReference type="NCBI Taxonomy" id="74499"/>
    <lineage>
        <taxon>Eukaryota</taxon>
        <taxon>Fungi</taxon>
        <taxon>Dikarya</taxon>
        <taxon>Ascomycota</taxon>
        <taxon>Pezizomycotina</taxon>
        <taxon>Orbiliomycetes</taxon>
        <taxon>Orbiliales</taxon>
        <taxon>Orbiliaceae</taxon>
        <taxon>Drechslerella</taxon>
    </lineage>
</organism>
<keyword evidence="4" id="KW-1185">Reference proteome</keyword>
<feature type="coiled-coil region" evidence="1">
    <location>
        <begin position="508"/>
        <end position="539"/>
    </location>
</feature>
<feature type="compositionally biased region" description="Polar residues" evidence="2">
    <location>
        <begin position="43"/>
        <end position="70"/>
    </location>
</feature>
<feature type="region of interest" description="Disordered" evidence="2">
    <location>
        <begin position="559"/>
        <end position="592"/>
    </location>
</feature>
<feature type="compositionally biased region" description="Low complexity" evidence="2">
    <location>
        <begin position="149"/>
        <end position="161"/>
    </location>
</feature>
<comment type="caution">
    <text evidence="3">The sequence shown here is derived from an EMBL/GenBank/DDBJ whole genome shotgun (WGS) entry which is preliminary data.</text>
</comment>
<evidence type="ECO:0000256" key="1">
    <source>
        <dbReference type="SAM" id="Coils"/>
    </source>
</evidence>
<dbReference type="Proteomes" id="UP001221413">
    <property type="component" value="Unassembled WGS sequence"/>
</dbReference>
<feature type="region of interest" description="Disordered" evidence="2">
    <location>
        <begin position="263"/>
        <end position="303"/>
    </location>
</feature>
<feature type="compositionally biased region" description="Basic and acidic residues" evidence="2">
    <location>
        <begin position="115"/>
        <end position="141"/>
    </location>
</feature>
<protein>
    <submittedName>
        <fullName evidence="3">Uncharacterized protein</fullName>
    </submittedName>
</protein>
<feature type="region of interest" description="Disordered" evidence="2">
    <location>
        <begin position="115"/>
        <end position="168"/>
    </location>
</feature>
<sequence length="592" mass="64111">MHLTRRPPAARTAMGIPLWESPPDAKTLDKASATNRCDVHSAVHTSSGTSTRLPATPGPSASSGGRNSNNLPYDFIYSGSRPIRRHILDSSSSDTIEIEDLQNEREHEIQIRERERERELSARMERSRRERGERRSAHMERFLNANYHTPQLPTTSTTSQRPRPHMIQPNSDQLLTLSEFLRESSPSQARNNNGGGSSSNSGNGNGGQTSVPEMPSLQQLLGMRGSNANRNNGERRDGQSWERALNASGMPLALTPATTAVSTSNAAATISNPPPAQRRSASTSADWPPNSPAAAASPNSQAQDSFQTLVNQIRRIGALQDYMLNSVDETAASLEESLSLHSQALNQALNGPSQANAASTSVASPAAIPDVSSQNYYTSLRVREARIRTMQSRIDLLASEFALLRTTRRELRRAETEALSMFQSTGVMPPTAATPSAAAAAASSAATISTATALSQPQEPRIQTEVDEVDEALDAEGNSSRRVLRSTFLPADLGDEAIFRHYENAENRARVRERLAGVRRELEAEQARSTEIIQEQRRRMAEALAGGLNAAVSAATIAASANDEDAESGGGSRRRRRYSAGSAERSQSERRA</sequence>
<accession>A0AAD6NLR6</accession>
<reference evidence="3" key="1">
    <citation type="submission" date="2023-01" db="EMBL/GenBank/DDBJ databases">
        <title>The chitinases involved in constricting ring structure development in the nematode-trapping fungus Drechslerella dactyloides.</title>
        <authorList>
            <person name="Wang R."/>
            <person name="Zhang L."/>
            <person name="Tang P."/>
            <person name="Li S."/>
            <person name="Liang L."/>
        </authorList>
    </citation>
    <scope>NUCLEOTIDE SEQUENCE</scope>
    <source>
        <strain evidence="3">YMF1.00031</strain>
    </source>
</reference>
<feature type="compositionally biased region" description="Low complexity" evidence="2">
    <location>
        <begin position="284"/>
        <end position="303"/>
    </location>
</feature>
<keyword evidence="1" id="KW-0175">Coiled coil</keyword>
<feature type="region of interest" description="Disordered" evidence="2">
    <location>
        <begin position="184"/>
        <end position="213"/>
    </location>
</feature>
<evidence type="ECO:0000313" key="4">
    <source>
        <dbReference type="Proteomes" id="UP001221413"/>
    </source>
</evidence>
<gene>
    <name evidence="3" type="ORF">Dda_4113</name>
</gene>
<feature type="region of interest" description="Disordered" evidence="2">
    <location>
        <begin position="1"/>
        <end position="70"/>
    </location>
</feature>
<dbReference type="AlphaFoldDB" id="A0AAD6NLR6"/>
<name>A0AAD6NLR6_DREDA</name>
<feature type="compositionally biased region" description="Gly residues" evidence="2">
    <location>
        <begin position="193"/>
        <end position="207"/>
    </location>
</feature>
<evidence type="ECO:0000313" key="3">
    <source>
        <dbReference type="EMBL" id="KAJ6261443.1"/>
    </source>
</evidence>
<evidence type="ECO:0000256" key="2">
    <source>
        <dbReference type="SAM" id="MobiDB-lite"/>
    </source>
</evidence>